<dbReference type="Pfam" id="PF13424">
    <property type="entry name" value="TPR_12"/>
    <property type="match status" value="2"/>
</dbReference>
<evidence type="ECO:0000313" key="6">
    <source>
        <dbReference type="Proteomes" id="UP000663851"/>
    </source>
</evidence>
<dbReference type="EMBL" id="CAJOBO010002057">
    <property type="protein sequence ID" value="CAF4428191.1"/>
    <property type="molecule type" value="Genomic_DNA"/>
</dbReference>
<name>A0A820QTY6_9BILA</name>
<comment type="caution">
    <text evidence="4">The sequence shown here is derived from an EMBL/GenBank/DDBJ whole genome shotgun (WGS) entry which is preliminary data.</text>
</comment>
<dbReference type="AlphaFoldDB" id="A0A820QTY6"/>
<evidence type="ECO:0000256" key="3">
    <source>
        <dbReference type="PROSITE-ProRule" id="PRU00339"/>
    </source>
</evidence>
<keyword evidence="2 3" id="KW-0802">TPR repeat</keyword>
<dbReference type="InterPro" id="IPR011990">
    <property type="entry name" value="TPR-like_helical_dom_sf"/>
</dbReference>
<evidence type="ECO:0000313" key="4">
    <source>
        <dbReference type="EMBL" id="CAF4428191.1"/>
    </source>
</evidence>
<evidence type="ECO:0000256" key="1">
    <source>
        <dbReference type="ARBA" id="ARBA00022737"/>
    </source>
</evidence>
<evidence type="ECO:0000256" key="2">
    <source>
        <dbReference type="ARBA" id="ARBA00022803"/>
    </source>
</evidence>
<accession>A0A820QTY6</accession>
<dbReference type="SUPFAM" id="SSF48452">
    <property type="entry name" value="TPR-like"/>
    <property type="match status" value="1"/>
</dbReference>
<dbReference type="PANTHER" id="PTHR45641:SF19">
    <property type="entry name" value="NEPHROCYSTIN-3"/>
    <property type="match status" value="1"/>
</dbReference>
<dbReference type="PROSITE" id="PS50005">
    <property type="entry name" value="TPR"/>
    <property type="match status" value="1"/>
</dbReference>
<dbReference type="Proteomes" id="UP000663851">
    <property type="component" value="Unassembled WGS sequence"/>
</dbReference>
<dbReference type="InterPro" id="IPR019734">
    <property type="entry name" value="TPR_rpt"/>
</dbReference>
<reference evidence="4" key="1">
    <citation type="submission" date="2021-02" db="EMBL/GenBank/DDBJ databases">
        <authorList>
            <person name="Nowell W R."/>
        </authorList>
    </citation>
    <scope>NUCLEOTIDE SEQUENCE</scope>
</reference>
<dbReference type="EMBL" id="CAJOBR010003165">
    <property type="protein sequence ID" value="CAF4726337.1"/>
    <property type="molecule type" value="Genomic_DNA"/>
</dbReference>
<dbReference type="Proteomes" id="UP000663848">
    <property type="component" value="Unassembled WGS sequence"/>
</dbReference>
<dbReference type="SMART" id="SM00028">
    <property type="entry name" value="TPR"/>
    <property type="match status" value="5"/>
</dbReference>
<dbReference type="PANTHER" id="PTHR45641">
    <property type="entry name" value="TETRATRICOPEPTIDE REPEAT PROTEIN (AFU_ORTHOLOGUE AFUA_6G03870)"/>
    <property type="match status" value="1"/>
</dbReference>
<evidence type="ECO:0000313" key="5">
    <source>
        <dbReference type="EMBL" id="CAF4726337.1"/>
    </source>
</evidence>
<protein>
    <submittedName>
        <fullName evidence="4">Uncharacterized protein</fullName>
    </submittedName>
</protein>
<keyword evidence="1" id="KW-0677">Repeat</keyword>
<gene>
    <name evidence="4" type="ORF">HFQ381_LOCUS22128</name>
    <name evidence="5" type="ORF">QYT958_LOCUS19290</name>
</gene>
<dbReference type="Gene3D" id="1.25.40.10">
    <property type="entry name" value="Tetratricopeptide repeat domain"/>
    <property type="match status" value="2"/>
</dbReference>
<organism evidence="4 6">
    <name type="scientific">Rotaria socialis</name>
    <dbReference type="NCBI Taxonomy" id="392032"/>
    <lineage>
        <taxon>Eukaryota</taxon>
        <taxon>Metazoa</taxon>
        <taxon>Spiralia</taxon>
        <taxon>Gnathifera</taxon>
        <taxon>Rotifera</taxon>
        <taxon>Eurotatoria</taxon>
        <taxon>Bdelloidea</taxon>
        <taxon>Philodinida</taxon>
        <taxon>Philodinidae</taxon>
        <taxon>Rotaria</taxon>
    </lineage>
</organism>
<proteinExistence type="predicted"/>
<feature type="repeat" description="TPR" evidence="3">
    <location>
        <begin position="602"/>
        <end position="635"/>
    </location>
</feature>
<sequence>MLGWIFFDFAIKHLLVENDPALKSSLMYATIDNGIFVGRLRLCLTLYKRKERKQVSSCAFRLVCMLPTTKLSNDKNVPNRKRVVISRFEIASEINSNVTTIHRPSPESPQIKESNSIAEYMYNDDETQRVGEHILFIYFDLQPSSNRDFVGPLRAINEYVQIYTDSATCLDFLNSSNEKIFFISSSGDKQFIKEVHDCRAVEAVFILDSNIKIDKNRFPKLFGVYVHPEQLLAALRNAYEWFEQTQMNFFSFEHEKIFVWSQLWKEAFINSSDSCASSDKQKLVDVAERYYRGNKKILDAVDNFDCDYDRNDALKWCFSAPFPSRFLSHALSTRNPRFIDLCRFLIVDVSYALKESTDCKSNYQIFKGIKMTAELFEKLVNHIGKLICPKGFFTCTTSRIAALELARAPDYRPDLKPVIFKLNYDSSVPMGQLLMKDTSTLVVFDVYTAFRVTWITRGPVSIIDLEAADKDGRNMALDYKARYKSANVQALLSQLLVFPKPPPRLPPIKRSQSTSVKRRPRITIKKVSQPVLTQQEIDAQRMVKRGEVDQAITLYRTSKNNPPRALNDLATLYAEKKGNYYMAKKIHLQALKVQEQKGEDPTETLVKLGVVHYNRYDYNQALEYHSRALKLQHDNQEADKVLMADNLIGMANAHWGKDNLPDALKHAEEALKINESPEYRNDLNLAVNLTILANIHHKGGNDARAFKFVQRAMAILQRSRSPDSLTLASILNNLGAIQVALALYFDAHTSLNRALKICKKILPEGNPKRVVIETNIKRTKEIIKQIEAIENKKRKKHK</sequence>